<proteinExistence type="predicted"/>
<sequence>MAQASMHTRNDSGVSVHSFIVHDNPPSPTLTNPDMIVPIPPWQDEPDFEGPHPLLEPEISLSQTLSNASISTSQRHSGGSSAEVAIATAVLMPSRASQVAPLPAYSTYEHGAPLSDIYEESEANATPTKSTVRSPSRSPSPTLTAEGPSTPTRPTLRHKKRNSSLSTSSGGSDVGDWENFDSSKILSSRVAADLAQMKREDMLDVDDVASRRQSREEEELAALNARAEKILENARKRLTNMEDNLRTARNSVLVPSRSSPHLGDHQQPVGGLYRSISAAGASKLGKRPLYPQIKTSSSVQHMRGGSDAGVLTTSKRYSRLPDVRSVSAMEYGSPAKYTLFPDTTHSPSVRFQPSPASSKGFNSPLPTLGEEHDSPSTAETTPESVKAPPSHGLGIQTSAAISRENVAATLERSSSLHQTTTPIQHGRTSSSASTRSTQELRDQMTDLKSRIADLKSKAQAENLRRRSFQSLRSSSPFTPGPPEQYYFSSPAYEEASSPVNTKAGVGWTTLSDEPPPASHLAPFDGQQETNAAPITPANVKFLDVEHMTPGTEAQLMSSARTDRNDPLLARTTEDVATSEDEDDVASVIQASQHEDIVNEVENVDEDDEDVEQIAENEEEQIYLNEVLEESLREAEVEPEVPMIPGSFLPSPDGVAAVMGPEAERHEDRLDAFDYENMFLHSAMGNYTGKSLNGSDSGVDSDSDDGSVETSRADARTPVDESDHSADVEPATDDEMEGVIVQRTSPSLSVKSRSTPSSEHGPFPRQLQSPPRIPLPQPPKPWTHVRNNSVDSVSTAATFETATEGESGYEENPMLNWDPTPSSSLGYSPNTHQAYNQTYSPTRGKHGFSSPRNGGRSPAVPTSPYSPHRIAYDPAVNDRAQYINDNGIPERFQGRTSQHSRQSSVATLQPLYRPASVATVKTASPIKSPVYGHQYSAGQARTSFTPTSLNSRTPGTSIGSPVLVNVSSSPQRKVVINRSLQQPQSSVLEPQLYSPPDLPLPDPPTAASSAALQAQVASPKQTSVKSPPHRPASVQKRTPPMKQRRDVATSPPTPGPVPNTEILMESLIKLADPAFTLAPGMTFADIDKELVLNLLRAVGSVVDGVLRAEAGQTGTNKEEAQRVVQMLRGRLEGATVILEGIEVKESGERLREV</sequence>
<name>A0ACC3A986_9EURO</name>
<comment type="caution">
    <text evidence="1">The sequence shown here is derived from an EMBL/GenBank/DDBJ whole genome shotgun (WGS) entry which is preliminary data.</text>
</comment>
<dbReference type="Proteomes" id="UP001172386">
    <property type="component" value="Unassembled WGS sequence"/>
</dbReference>
<gene>
    <name evidence="1" type="ORF">H2198_004247</name>
</gene>
<evidence type="ECO:0000313" key="2">
    <source>
        <dbReference type="Proteomes" id="UP001172386"/>
    </source>
</evidence>
<keyword evidence="2" id="KW-1185">Reference proteome</keyword>
<evidence type="ECO:0000313" key="1">
    <source>
        <dbReference type="EMBL" id="KAJ9657601.1"/>
    </source>
</evidence>
<reference evidence="1" key="1">
    <citation type="submission" date="2022-10" db="EMBL/GenBank/DDBJ databases">
        <title>Culturing micro-colonial fungi from biological soil crusts in the Mojave desert and describing Neophaeococcomyces mojavensis, and introducing the new genera and species Taxawa tesnikishii.</title>
        <authorList>
            <person name="Kurbessoian T."/>
            <person name="Stajich J.E."/>
        </authorList>
    </citation>
    <scope>NUCLEOTIDE SEQUENCE</scope>
    <source>
        <strain evidence="1">JES_112</strain>
    </source>
</reference>
<dbReference type="EMBL" id="JAPDRQ010000062">
    <property type="protein sequence ID" value="KAJ9657601.1"/>
    <property type="molecule type" value="Genomic_DNA"/>
</dbReference>
<accession>A0ACC3A986</accession>
<organism evidence="1 2">
    <name type="scientific">Neophaeococcomyces mojaviensis</name>
    <dbReference type="NCBI Taxonomy" id="3383035"/>
    <lineage>
        <taxon>Eukaryota</taxon>
        <taxon>Fungi</taxon>
        <taxon>Dikarya</taxon>
        <taxon>Ascomycota</taxon>
        <taxon>Pezizomycotina</taxon>
        <taxon>Eurotiomycetes</taxon>
        <taxon>Chaetothyriomycetidae</taxon>
        <taxon>Chaetothyriales</taxon>
        <taxon>Chaetothyriales incertae sedis</taxon>
        <taxon>Neophaeococcomyces</taxon>
    </lineage>
</organism>
<protein>
    <submittedName>
        <fullName evidence="1">Uncharacterized protein</fullName>
    </submittedName>
</protein>